<evidence type="ECO:0000313" key="1">
    <source>
        <dbReference type="EMBL" id="GIY26111.1"/>
    </source>
</evidence>
<gene>
    <name evidence="1" type="ORF">CEXT_462311</name>
</gene>
<name>A0AAV4S0I2_CAEEX</name>
<sequence length="81" mass="8914">MQKKDISGLIKIGSSVAMSSGVGNLRLPAKAGQPSCYRSEANDLFVRGDLKTHFWRRLAVNDLLTSAVCKISLSLRTFCRE</sequence>
<keyword evidence="2" id="KW-1185">Reference proteome</keyword>
<evidence type="ECO:0000313" key="2">
    <source>
        <dbReference type="Proteomes" id="UP001054945"/>
    </source>
</evidence>
<dbReference type="EMBL" id="BPLR01008628">
    <property type="protein sequence ID" value="GIY26111.1"/>
    <property type="molecule type" value="Genomic_DNA"/>
</dbReference>
<protein>
    <submittedName>
        <fullName evidence="1">Uncharacterized protein</fullName>
    </submittedName>
</protein>
<dbReference type="Proteomes" id="UP001054945">
    <property type="component" value="Unassembled WGS sequence"/>
</dbReference>
<organism evidence="1 2">
    <name type="scientific">Caerostris extrusa</name>
    <name type="common">Bark spider</name>
    <name type="synonym">Caerostris bankana</name>
    <dbReference type="NCBI Taxonomy" id="172846"/>
    <lineage>
        <taxon>Eukaryota</taxon>
        <taxon>Metazoa</taxon>
        <taxon>Ecdysozoa</taxon>
        <taxon>Arthropoda</taxon>
        <taxon>Chelicerata</taxon>
        <taxon>Arachnida</taxon>
        <taxon>Araneae</taxon>
        <taxon>Araneomorphae</taxon>
        <taxon>Entelegynae</taxon>
        <taxon>Araneoidea</taxon>
        <taxon>Araneidae</taxon>
        <taxon>Caerostris</taxon>
    </lineage>
</organism>
<accession>A0AAV4S0I2</accession>
<proteinExistence type="predicted"/>
<comment type="caution">
    <text evidence="1">The sequence shown here is derived from an EMBL/GenBank/DDBJ whole genome shotgun (WGS) entry which is preliminary data.</text>
</comment>
<reference evidence="1 2" key="1">
    <citation type="submission" date="2021-06" db="EMBL/GenBank/DDBJ databases">
        <title>Caerostris extrusa draft genome.</title>
        <authorList>
            <person name="Kono N."/>
            <person name="Arakawa K."/>
        </authorList>
    </citation>
    <scope>NUCLEOTIDE SEQUENCE [LARGE SCALE GENOMIC DNA]</scope>
</reference>
<dbReference type="AlphaFoldDB" id="A0AAV4S0I2"/>